<proteinExistence type="predicted"/>
<dbReference type="AlphaFoldDB" id="A0A1N5UJE0"/>
<sequence>MQHHEFVGQVQARARLADIGEATSAIRGTLQTLGERVPEGLADNLAAELPREIGEYLRQTAPAPSSGVRFDRDAFVARVADRAGMDPPQAAYAARVVLEVVDEATQGRIMDRLQSALPADLRQMVRSGSRGQLPG</sequence>
<dbReference type="InterPro" id="IPR018727">
    <property type="entry name" value="DUF2267"/>
</dbReference>
<dbReference type="Gene3D" id="1.10.490.110">
    <property type="entry name" value="Uncharacterized conserved protein DUF2267"/>
    <property type="match status" value="1"/>
</dbReference>
<organism evidence="1 2">
    <name type="scientific">Micromonospora cremea</name>
    <dbReference type="NCBI Taxonomy" id="709881"/>
    <lineage>
        <taxon>Bacteria</taxon>
        <taxon>Bacillati</taxon>
        <taxon>Actinomycetota</taxon>
        <taxon>Actinomycetes</taxon>
        <taxon>Micromonosporales</taxon>
        <taxon>Micromonosporaceae</taxon>
        <taxon>Micromonospora</taxon>
    </lineage>
</organism>
<dbReference type="EMBL" id="FSQT01000001">
    <property type="protein sequence ID" value="SIM60710.1"/>
    <property type="molecule type" value="Genomic_DNA"/>
</dbReference>
<evidence type="ECO:0000313" key="2">
    <source>
        <dbReference type="Proteomes" id="UP000185124"/>
    </source>
</evidence>
<evidence type="ECO:0000313" key="1">
    <source>
        <dbReference type="EMBL" id="SIM60710.1"/>
    </source>
</evidence>
<accession>A0A1N5UJE0</accession>
<dbReference type="Pfam" id="PF10025">
    <property type="entry name" value="DUF2267"/>
    <property type="match status" value="1"/>
</dbReference>
<dbReference type="STRING" id="709881.SAMN04489832_0960"/>
<gene>
    <name evidence="1" type="ORF">SAMN04489832_0960</name>
</gene>
<reference evidence="2" key="1">
    <citation type="submission" date="2016-12" db="EMBL/GenBank/DDBJ databases">
        <authorList>
            <person name="Varghese N."/>
            <person name="Submissions S."/>
        </authorList>
    </citation>
    <scope>NUCLEOTIDE SEQUENCE [LARGE SCALE GENOMIC DNA]</scope>
    <source>
        <strain evidence="2">DSM 45599</strain>
    </source>
</reference>
<dbReference type="Proteomes" id="UP000185124">
    <property type="component" value="Unassembled WGS sequence"/>
</dbReference>
<keyword evidence="2" id="KW-1185">Reference proteome</keyword>
<dbReference type="RefSeq" id="WP_074309032.1">
    <property type="nucleotide sequence ID" value="NZ_FSQT01000001.1"/>
</dbReference>
<dbReference type="OrthoDB" id="952780at2"/>
<name>A0A1N5UJE0_9ACTN</name>
<dbReference type="InterPro" id="IPR038282">
    <property type="entry name" value="DUF2267_sf"/>
</dbReference>
<protein>
    <submittedName>
        <fullName evidence="1">Uncharacterized conserved protein, DUF2267 family</fullName>
    </submittedName>
</protein>